<keyword evidence="2" id="KW-0472">Membrane</keyword>
<dbReference type="AlphaFoldDB" id="A0A448N0Z8"/>
<evidence type="ECO:0000313" key="3">
    <source>
        <dbReference type="EMBL" id="VEH71004.1"/>
    </source>
</evidence>
<accession>A0A448N0Z8</accession>
<keyword evidence="4" id="KW-1185">Reference proteome</keyword>
<dbReference type="Proteomes" id="UP000273044">
    <property type="component" value="Chromosome"/>
</dbReference>
<keyword evidence="2" id="KW-1133">Transmembrane helix</keyword>
<organism evidence="3 4">
    <name type="scientific">Arachnia propionica</name>
    <dbReference type="NCBI Taxonomy" id="1750"/>
    <lineage>
        <taxon>Bacteria</taxon>
        <taxon>Bacillati</taxon>
        <taxon>Actinomycetota</taxon>
        <taxon>Actinomycetes</taxon>
        <taxon>Propionibacteriales</taxon>
        <taxon>Propionibacteriaceae</taxon>
        <taxon>Arachnia</taxon>
    </lineage>
</organism>
<feature type="compositionally biased region" description="Polar residues" evidence="1">
    <location>
        <begin position="179"/>
        <end position="194"/>
    </location>
</feature>
<evidence type="ECO:0000256" key="1">
    <source>
        <dbReference type="SAM" id="MobiDB-lite"/>
    </source>
</evidence>
<name>A0A448N0Z8_9ACTN</name>
<sequence>MIAAGVLVAISVVGTWVVTESRIAPGEAERHGESTVSGSRLGLWLNPVDTGERLASRNVIRVSPSIQSPRVGDDEGDVFQNHPPVSNLQAGVASVRKASRGEWETNSSGIQKGGHAFLVSGGRIHSRENSFVLPVSVANDSPASGVRQEAAAELFWFLLPGTGERAVPVSPGTAPGALVSNQQRQGTPGSQGANTEEPAQPGLVAGLLGVVAVAGALVGRYAGYPAGKREGRK</sequence>
<protein>
    <submittedName>
        <fullName evidence="3">Uncharacterized protein</fullName>
    </submittedName>
</protein>
<evidence type="ECO:0000256" key="2">
    <source>
        <dbReference type="SAM" id="Phobius"/>
    </source>
</evidence>
<gene>
    <name evidence="3" type="ORF">NCTC12967_02314</name>
</gene>
<dbReference type="EMBL" id="LR134406">
    <property type="protein sequence ID" value="VEH71004.1"/>
    <property type="molecule type" value="Genomic_DNA"/>
</dbReference>
<keyword evidence="2" id="KW-0812">Transmembrane</keyword>
<proteinExistence type="predicted"/>
<evidence type="ECO:0000313" key="4">
    <source>
        <dbReference type="Proteomes" id="UP000273044"/>
    </source>
</evidence>
<feature type="region of interest" description="Disordered" evidence="1">
    <location>
        <begin position="169"/>
        <end position="199"/>
    </location>
</feature>
<reference evidence="3 4" key="1">
    <citation type="submission" date="2018-12" db="EMBL/GenBank/DDBJ databases">
        <authorList>
            <consortium name="Pathogen Informatics"/>
        </authorList>
    </citation>
    <scope>NUCLEOTIDE SEQUENCE [LARGE SCALE GENOMIC DNA]</scope>
    <source>
        <strain evidence="3 4">NCTC12967</strain>
    </source>
</reference>
<feature type="transmembrane region" description="Helical" evidence="2">
    <location>
        <begin position="203"/>
        <end position="223"/>
    </location>
</feature>